<protein>
    <submittedName>
        <fullName evidence="6">Complement C1q subcomponent subunit B-like</fullName>
    </submittedName>
</protein>
<gene>
    <name evidence="6" type="primary">LOC111110103</name>
</gene>
<name>A0A8B8BGR4_CRAVI</name>
<dbReference type="Pfam" id="PF00386">
    <property type="entry name" value="C1q"/>
    <property type="match status" value="1"/>
</dbReference>
<dbReference type="Gene3D" id="2.60.120.40">
    <property type="match status" value="1"/>
</dbReference>
<organism evidence="5 6">
    <name type="scientific">Crassostrea virginica</name>
    <name type="common">Eastern oyster</name>
    <dbReference type="NCBI Taxonomy" id="6565"/>
    <lineage>
        <taxon>Eukaryota</taxon>
        <taxon>Metazoa</taxon>
        <taxon>Spiralia</taxon>
        <taxon>Lophotrochozoa</taxon>
        <taxon>Mollusca</taxon>
        <taxon>Bivalvia</taxon>
        <taxon>Autobranchia</taxon>
        <taxon>Pteriomorphia</taxon>
        <taxon>Ostreida</taxon>
        <taxon>Ostreoidea</taxon>
        <taxon>Ostreidae</taxon>
        <taxon>Crassostrea</taxon>
    </lineage>
</organism>
<reference evidence="6" key="1">
    <citation type="submission" date="2025-08" db="UniProtKB">
        <authorList>
            <consortium name="RefSeq"/>
        </authorList>
    </citation>
    <scope>IDENTIFICATION</scope>
    <source>
        <tissue evidence="6">Whole sample</tissue>
    </source>
</reference>
<evidence type="ECO:0000256" key="2">
    <source>
        <dbReference type="ARBA" id="ARBA00022525"/>
    </source>
</evidence>
<dbReference type="OrthoDB" id="6157211at2759"/>
<evidence type="ECO:0000259" key="4">
    <source>
        <dbReference type="PROSITE" id="PS50871"/>
    </source>
</evidence>
<dbReference type="PANTHER" id="PTHR15427">
    <property type="entry name" value="EMILIN ELASTIN MICROFIBRIL INTERFACE-LOCATED PROTEIN ELASTIN MICROFIBRIL INTERFACER"/>
    <property type="match status" value="1"/>
</dbReference>
<accession>A0A8B8BGR4</accession>
<evidence type="ECO:0000256" key="1">
    <source>
        <dbReference type="ARBA" id="ARBA00004613"/>
    </source>
</evidence>
<feature type="chain" id="PRO_5034242825" evidence="3">
    <location>
        <begin position="26"/>
        <end position="207"/>
    </location>
</feature>
<dbReference type="RefSeq" id="XP_022302171.1">
    <property type="nucleotide sequence ID" value="XM_022446463.1"/>
</dbReference>
<comment type="subcellular location">
    <subcellularLocation>
        <location evidence="1">Secreted</location>
    </subcellularLocation>
</comment>
<dbReference type="GeneID" id="111110103"/>
<keyword evidence="3" id="KW-0732">Signal</keyword>
<proteinExistence type="predicted"/>
<dbReference type="InterPro" id="IPR008983">
    <property type="entry name" value="Tumour_necrosis_fac-like_dom"/>
</dbReference>
<keyword evidence="2" id="KW-0964">Secreted</keyword>
<evidence type="ECO:0000313" key="5">
    <source>
        <dbReference type="Proteomes" id="UP000694844"/>
    </source>
</evidence>
<dbReference type="InterPro" id="IPR001073">
    <property type="entry name" value="C1q_dom"/>
</dbReference>
<dbReference type="InterPro" id="IPR050392">
    <property type="entry name" value="Collagen/C1q_domain"/>
</dbReference>
<dbReference type="GO" id="GO:0031012">
    <property type="term" value="C:extracellular matrix"/>
    <property type="evidence" value="ECO:0007669"/>
    <property type="project" value="TreeGrafter"/>
</dbReference>
<sequence length="207" mass="22445">MVNVFRTAFWAQLSLVLSFVWSSHQDQSKSTGTLLTSLTDLVIDNSRATATFNSTALRTLIALASNRKGTLQKLANGVSFSVNIKDKELKLGAGQTVIYNEILTNDGSGYDDRTGVFTCPLTGTYLFVFDAHSPGNTCLDKSEQSENLNKSKVAMGCVSSHLGKTYLQMSRTVILKLKKGDHVKVVALSAGAVHHRGFSGFSGTRLY</sequence>
<dbReference type="SUPFAM" id="SSF49842">
    <property type="entry name" value="TNF-like"/>
    <property type="match status" value="1"/>
</dbReference>
<keyword evidence="5" id="KW-1185">Reference proteome</keyword>
<dbReference type="AlphaFoldDB" id="A0A8B8BGR4"/>
<feature type="signal peptide" evidence="3">
    <location>
        <begin position="1"/>
        <end position="25"/>
    </location>
</feature>
<dbReference type="Proteomes" id="UP000694844">
    <property type="component" value="Chromosome 8"/>
</dbReference>
<dbReference type="PANTHER" id="PTHR15427:SF2">
    <property type="entry name" value="EMILIN-3"/>
    <property type="match status" value="1"/>
</dbReference>
<dbReference type="SMART" id="SM00110">
    <property type="entry name" value="C1Q"/>
    <property type="match status" value="1"/>
</dbReference>
<dbReference type="PROSITE" id="PS50871">
    <property type="entry name" value="C1Q"/>
    <property type="match status" value="1"/>
</dbReference>
<dbReference type="KEGG" id="cvn:111110103"/>
<evidence type="ECO:0000313" key="6">
    <source>
        <dbReference type="RefSeq" id="XP_022302171.1"/>
    </source>
</evidence>
<dbReference type="PRINTS" id="PR00007">
    <property type="entry name" value="COMPLEMNTC1Q"/>
</dbReference>
<dbReference type="GO" id="GO:0005576">
    <property type="term" value="C:extracellular region"/>
    <property type="evidence" value="ECO:0007669"/>
    <property type="project" value="UniProtKB-SubCell"/>
</dbReference>
<feature type="domain" description="C1q" evidence="4">
    <location>
        <begin position="73"/>
        <end position="207"/>
    </location>
</feature>
<evidence type="ECO:0000256" key="3">
    <source>
        <dbReference type="SAM" id="SignalP"/>
    </source>
</evidence>